<reference evidence="4" key="1">
    <citation type="journal article" date="2019" name="Int. J. Syst. Evol. Microbiol.">
        <title>The Global Catalogue of Microorganisms (GCM) 10K type strain sequencing project: providing services to taxonomists for standard genome sequencing and annotation.</title>
        <authorList>
            <consortium name="The Broad Institute Genomics Platform"/>
            <consortium name="The Broad Institute Genome Sequencing Center for Infectious Disease"/>
            <person name="Wu L."/>
            <person name="Ma J."/>
        </authorList>
    </citation>
    <scope>NUCLEOTIDE SEQUENCE [LARGE SCALE GENOMIC DNA]</scope>
    <source>
        <strain evidence="4">JCM 16904</strain>
    </source>
</reference>
<name>A0ABP7BUP3_9ACTN</name>
<comment type="caution">
    <text evidence="3">The sequence shown here is derived from an EMBL/GenBank/DDBJ whole genome shotgun (WGS) entry which is preliminary data.</text>
</comment>
<dbReference type="RefSeq" id="WP_344878621.1">
    <property type="nucleotide sequence ID" value="NZ_BAAAZP010000073.1"/>
</dbReference>
<feature type="transmembrane region" description="Helical" evidence="2">
    <location>
        <begin position="287"/>
        <end position="309"/>
    </location>
</feature>
<feature type="compositionally biased region" description="Gly residues" evidence="1">
    <location>
        <begin position="385"/>
        <end position="394"/>
    </location>
</feature>
<proteinExistence type="predicted"/>
<accession>A0ABP7BUP3</accession>
<dbReference type="Proteomes" id="UP001500902">
    <property type="component" value="Unassembled WGS sequence"/>
</dbReference>
<evidence type="ECO:0000256" key="1">
    <source>
        <dbReference type="SAM" id="MobiDB-lite"/>
    </source>
</evidence>
<evidence type="ECO:0000256" key="2">
    <source>
        <dbReference type="SAM" id="Phobius"/>
    </source>
</evidence>
<evidence type="ECO:0000313" key="3">
    <source>
        <dbReference type="EMBL" id="GAA3668828.1"/>
    </source>
</evidence>
<dbReference type="EMBL" id="BAAAZP010000073">
    <property type="protein sequence ID" value="GAA3668828.1"/>
    <property type="molecule type" value="Genomic_DNA"/>
</dbReference>
<dbReference type="InterPro" id="IPR046203">
    <property type="entry name" value="DUF6236"/>
</dbReference>
<keyword evidence="2" id="KW-0812">Transmembrane</keyword>
<feature type="region of interest" description="Disordered" evidence="1">
    <location>
        <begin position="375"/>
        <end position="394"/>
    </location>
</feature>
<feature type="transmembrane region" description="Helical" evidence="2">
    <location>
        <begin position="315"/>
        <end position="334"/>
    </location>
</feature>
<sequence length="394" mass="43373">MREWIGLYYPHVHFRDERWLKLTALYWDRLYRFDADDHEDSFPVIFGAEVGLVAHGFVRPAVPRRRHVEAAARRLLKALDGVDLSRYAYPRFERHEFPGLETGLAEWKTSPQLVERLSKMDLATRSPAAPGRIQLHMSLASAYLLLLGSLAAPAYGAAPLTDDAFDLTVSGLGARRLVAGVLNRPAPEAAAGERAALLVNLSVAAVLPRDIEEISVDRIVDFRHRYAGERARFRDAVDAMVAESTTLGDIRDQAILLDHLRSRFETRIQPALDDLQRAMRGRGMETLWGAINVQAAAPPVATGALAVLATQPSPAQAAAIGLGGFAFGVWAAALQRRRLRDQLLRESPMTYLHQLHEGLDPLGLAERVRAAARRLVPAPRAPRKGLGGKGPKSP</sequence>
<evidence type="ECO:0000313" key="4">
    <source>
        <dbReference type="Proteomes" id="UP001500902"/>
    </source>
</evidence>
<gene>
    <name evidence="3" type="ORF">GCM10022224_036200</name>
</gene>
<keyword evidence="4" id="KW-1185">Reference proteome</keyword>
<organism evidence="3 4">
    <name type="scientific">Nonomuraea antimicrobica</name>
    <dbReference type="NCBI Taxonomy" id="561173"/>
    <lineage>
        <taxon>Bacteria</taxon>
        <taxon>Bacillati</taxon>
        <taxon>Actinomycetota</taxon>
        <taxon>Actinomycetes</taxon>
        <taxon>Streptosporangiales</taxon>
        <taxon>Streptosporangiaceae</taxon>
        <taxon>Nonomuraea</taxon>
    </lineage>
</organism>
<dbReference type="Pfam" id="PF19749">
    <property type="entry name" value="DUF6236"/>
    <property type="match status" value="1"/>
</dbReference>
<keyword evidence="2" id="KW-0472">Membrane</keyword>
<protein>
    <submittedName>
        <fullName evidence="3">Uncharacterized protein</fullName>
    </submittedName>
</protein>
<keyword evidence="2" id="KW-1133">Transmembrane helix</keyword>